<dbReference type="SUPFAM" id="SSF82689">
    <property type="entry name" value="Mechanosensitive channel protein MscS (YggB), C-terminal domain"/>
    <property type="match status" value="1"/>
</dbReference>
<feature type="transmembrane region" description="Helical" evidence="8">
    <location>
        <begin position="854"/>
        <end position="874"/>
    </location>
</feature>
<keyword evidence="15" id="KW-1185">Reference proteome</keyword>
<dbReference type="PANTHER" id="PTHR30347:SF1">
    <property type="entry name" value="MECHANOSENSITIVE CHANNEL MSCK"/>
    <property type="match status" value="1"/>
</dbReference>
<dbReference type="OrthoDB" id="9809206at2"/>
<feature type="domain" description="Mechanosensitive ion channel transmembrane helices 2/3" evidence="13">
    <location>
        <begin position="905"/>
        <end position="942"/>
    </location>
</feature>
<feature type="transmembrane region" description="Helical" evidence="8">
    <location>
        <begin position="703"/>
        <end position="727"/>
    </location>
</feature>
<feature type="transmembrane region" description="Helical" evidence="8">
    <location>
        <begin position="809"/>
        <end position="834"/>
    </location>
</feature>
<feature type="transmembrane region" description="Helical" evidence="8">
    <location>
        <begin position="551"/>
        <end position="572"/>
    </location>
</feature>
<evidence type="ECO:0000256" key="6">
    <source>
        <dbReference type="ARBA" id="ARBA00023136"/>
    </source>
</evidence>
<dbReference type="InterPro" id="IPR010920">
    <property type="entry name" value="LSM_dom_sf"/>
</dbReference>
<dbReference type="InterPro" id="IPR011066">
    <property type="entry name" value="MscS_channel_C_sf"/>
</dbReference>
<dbReference type="Proteomes" id="UP000318995">
    <property type="component" value="Unassembled WGS sequence"/>
</dbReference>
<comment type="subcellular location">
    <subcellularLocation>
        <location evidence="1">Cell membrane</location>
        <topology evidence="1">Multi-pass membrane protein</topology>
    </subcellularLocation>
</comment>
<organism evidence="14 15">
    <name type="scientific">Botrimarina hoheduenensis</name>
    <dbReference type="NCBI Taxonomy" id="2528000"/>
    <lineage>
        <taxon>Bacteria</taxon>
        <taxon>Pseudomonadati</taxon>
        <taxon>Planctomycetota</taxon>
        <taxon>Planctomycetia</taxon>
        <taxon>Pirellulales</taxon>
        <taxon>Lacipirellulaceae</taxon>
        <taxon>Botrimarina</taxon>
    </lineage>
</organism>
<feature type="transmembrane region" description="Helical" evidence="8">
    <location>
        <begin position="506"/>
        <end position="524"/>
    </location>
</feature>
<evidence type="ECO:0000256" key="8">
    <source>
        <dbReference type="SAM" id="Phobius"/>
    </source>
</evidence>
<feature type="transmembrane region" description="Helical" evidence="8">
    <location>
        <begin position="665"/>
        <end position="682"/>
    </location>
</feature>
<comment type="caution">
    <text evidence="14">The sequence shown here is derived from an EMBL/GenBank/DDBJ whole genome shotgun (WGS) entry which is preliminary data.</text>
</comment>
<proteinExistence type="inferred from homology"/>
<dbReference type="Gene3D" id="3.30.70.100">
    <property type="match status" value="1"/>
</dbReference>
<accession>A0A5C5VS04</accession>
<feature type="signal peptide" evidence="9">
    <location>
        <begin position="1"/>
        <end position="18"/>
    </location>
</feature>
<dbReference type="InterPro" id="IPR011014">
    <property type="entry name" value="MscS_channel_TM-2"/>
</dbReference>
<evidence type="ECO:0000259" key="13">
    <source>
        <dbReference type="Pfam" id="PF21088"/>
    </source>
</evidence>
<evidence type="ECO:0000313" key="14">
    <source>
        <dbReference type="EMBL" id="TWT41416.1"/>
    </source>
</evidence>
<dbReference type="InterPro" id="IPR025692">
    <property type="entry name" value="MscS_IM_dom1"/>
</dbReference>
<evidence type="ECO:0000256" key="9">
    <source>
        <dbReference type="SAM" id="SignalP"/>
    </source>
</evidence>
<dbReference type="Gene3D" id="2.30.30.60">
    <property type="match status" value="1"/>
</dbReference>
<protein>
    <submittedName>
        <fullName evidence="14">Mechanosensitive channel MscK</fullName>
    </submittedName>
</protein>
<dbReference type="GO" id="GO:0008381">
    <property type="term" value="F:mechanosensitive monoatomic ion channel activity"/>
    <property type="evidence" value="ECO:0007669"/>
    <property type="project" value="UniProtKB-ARBA"/>
</dbReference>
<keyword evidence="9" id="KW-0732">Signal</keyword>
<dbReference type="RefSeq" id="WP_146575322.1">
    <property type="nucleotide sequence ID" value="NZ_SJPH01000009.1"/>
</dbReference>
<feature type="transmembrane region" description="Helical" evidence="8">
    <location>
        <begin position="926"/>
        <end position="956"/>
    </location>
</feature>
<keyword evidence="5 8" id="KW-1133">Transmembrane helix</keyword>
<keyword evidence="4 8" id="KW-0812">Transmembrane</keyword>
<feature type="transmembrane region" description="Helical" evidence="8">
    <location>
        <begin position="739"/>
        <end position="760"/>
    </location>
</feature>
<evidence type="ECO:0000256" key="7">
    <source>
        <dbReference type="SAM" id="Coils"/>
    </source>
</evidence>
<feature type="transmembrane region" description="Helical" evidence="8">
    <location>
        <begin position="584"/>
        <end position="602"/>
    </location>
</feature>
<evidence type="ECO:0000256" key="4">
    <source>
        <dbReference type="ARBA" id="ARBA00022692"/>
    </source>
</evidence>
<dbReference type="PANTHER" id="PTHR30347">
    <property type="entry name" value="POTASSIUM CHANNEL RELATED"/>
    <property type="match status" value="1"/>
</dbReference>
<evidence type="ECO:0000256" key="1">
    <source>
        <dbReference type="ARBA" id="ARBA00004651"/>
    </source>
</evidence>
<dbReference type="Gene3D" id="1.10.287.1260">
    <property type="match status" value="1"/>
</dbReference>
<sequence length="1133" mass="123566" precursor="true">MKFLALALTFAFSPLALAESPAADTVAETSDVSAPAPRSEAGADEAIASLKDQVKSLQEEIGKAEGLAEEPRRAALALCDKASDCLADEIKLANLAAKLRAEMEGSQPVPTEVPKDIPAAAEVSLVGLDLETIRVRISQAAEQHNVLVAKADELNREITRRNERRQRLPALQSECRETLSKTELLLAESADPSAPALVQRARRLWLQARFAAKKQEIQTLDQETRTYEAGVRLWLERSDKAQSAVETSAASLRTLETHAAQFQQKEAERQARVAKWAAASAHPAIHSAAAENAELAERNTALVADIEASRLMIEEATSLRETLQHRLDDVQKRSEASAGSQQIGQLLRTLREQMPDLAGYRHRLRERPLRISKLGIERYDWENQRHLSRNIEEAVKQELAGMETDADVVSAMRGVMLARRELLTQAIGNGANLATRLEELDAAETGLMSVAQTLDAFIAEKVLWVRSAAPIGLSDGMRVAQLPRQMDSLGKVSAGIFTRLTDDLRSAPALWMLLVLTLIGFLITRRRVRRRLLECGEAASRVGSTEFRPTLVASLATLVMAAPLPLAIAFLGWRMHHVAAGSGLFTWIAWPLVLVAGAYAMLNTVRHACRVGGLGDRHFGWDSNALRQLSRGCRRLQLLATPLLATAIGIELTGQAELISGPGRFALMSALLVIAGVSWTVLRPRGAVVLSIVTGVEHPFAAALARCAGTVSLLMITGIFVATTAGYHYTAMQLTRLSLISIVVVFGCLALHAMLTRWLLVSYRRAAMRRAQERRRALADAQEQGSDTPVIETTPQVSLSDINRQARRLVGMAAALAFLGAMGIVWSDVLPALGVISRVQLWSIAGAAGAPAEWITLADALWAGLALFLTWYAGKNLPGLLEIAVLQRLPIDAGARYAVSSLTGYAIMVVGAMVGCRYLGVGWTSVQWLVAAMSVGLGFGLQEIFANFVSGLILLFERPARVGDTVTIGAITGTVTKIRIRATTILDWDNKELIVPNKEFVVGNLVNWTLSNPNLRLVLTVGVAYGSDTKLATELLYRVARENPNVIAEPEPVVVFTEFGDSALTFELRVFVRELAMFRRLRHELNMSIDSLFREHRIEIAFPQCDLHVRSLPAALDGIWNQGKERVSLSDAA</sequence>
<dbReference type="EMBL" id="SJPH01000009">
    <property type="protein sequence ID" value="TWT41416.1"/>
    <property type="molecule type" value="Genomic_DNA"/>
</dbReference>
<evidence type="ECO:0000259" key="11">
    <source>
        <dbReference type="Pfam" id="PF12794"/>
    </source>
</evidence>
<dbReference type="Pfam" id="PF21082">
    <property type="entry name" value="MS_channel_3rd"/>
    <property type="match status" value="1"/>
</dbReference>
<feature type="transmembrane region" description="Helical" evidence="8">
    <location>
        <begin position="895"/>
        <end position="920"/>
    </location>
</feature>
<dbReference type="SUPFAM" id="SSF82861">
    <property type="entry name" value="Mechanosensitive channel protein MscS (YggB), transmembrane region"/>
    <property type="match status" value="1"/>
</dbReference>
<dbReference type="SUPFAM" id="SSF50182">
    <property type="entry name" value="Sm-like ribonucleoproteins"/>
    <property type="match status" value="1"/>
</dbReference>
<feature type="chain" id="PRO_5022681137" evidence="9">
    <location>
        <begin position="19"/>
        <end position="1133"/>
    </location>
</feature>
<keyword evidence="7" id="KW-0175">Coiled coil</keyword>
<dbReference type="InterPro" id="IPR049278">
    <property type="entry name" value="MS_channel_C"/>
</dbReference>
<dbReference type="InterPro" id="IPR006686">
    <property type="entry name" value="MscS_channel_CS"/>
</dbReference>
<keyword evidence="6 8" id="KW-0472">Membrane</keyword>
<dbReference type="Pfam" id="PF21088">
    <property type="entry name" value="MS_channel_1st"/>
    <property type="match status" value="1"/>
</dbReference>
<comment type="similarity">
    <text evidence="2">Belongs to the MscS (TC 1.A.23) family.</text>
</comment>
<dbReference type="PROSITE" id="PS01246">
    <property type="entry name" value="UPF0003"/>
    <property type="match status" value="1"/>
</dbReference>
<dbReference type="AlphaFoldDB" id="A0A5C5VS04"/>
<feature type="coiled-coil region" evidence="7">
    <location>
        <begin position="40"/>
        <end position="67"/>
    </location>
</feature>
<dbReference type="Pfam" id="PF12794">
    <property type="entry name" value="MscS_TM"/>
    <property type="match status" value="1"/>
</dbReference>
<feature type="domain" description="Mechanosensitive ion channel inner membrane" evidence="11">
    <location>
        <begin position="509"/>
        <end position="842"/>
    </location>
</feature>
<feature type="transmembrane region" description="Helical" evidence="8">
    <location>
        <begin position="636"/>
        <end position="653"/>
    </location>
</feature>
<evidence type="ECO:0000313" key="15">
    <source>
        <dbReference type="Proteomes" id="UP000318995"/>
    </source>
</evidence>
<evidence type="ECO:0000259" key="12">
    <source>
        <dbReference type="Pfam" id="PF21082"/>
    </source>
</evidence>
<feature type="domain" description="Mechanosensitive ion channel MscS" evidence="10">
    <location>
        <begin position="944"/>
        <end position="1009"/>
    </location>
</feature>
<dbReference type="InterPro" id="IPR049142">
    <property type="entry name" value="MS_channel_1st"/>
</dbReference>
<evidence type="ECO:0000259" key="10">
    <source>
        <dbReference type="Pfam" id="PF00924"/>
    </source>
</evidence>
<dbReference type="InterPro" id="IPR006685">
    <property type="entry name" value="MscS_channel_2nd"/>
</dbReference>
<name>A0A5C5VS04_9BACT</name>
<dbReference type="Pfam" id="PF00924">
    <property type="entry name" value="MS_channel_2nd"/>
    <property type="match status" value="1"/>
</dbReference>
<gene>
    <name evidence="14" type="primary">mscK</name>
    <name evidence="14" type="ORF">Pla111_31310</name>
</gene>
<feature type="domain" description="Mechanosensitive ion channel MscS C-terminal" evidence="12">
    <location>
        <begin position="1018"/>
        <end position="1100"/>
    </location>
</feature>
<dbReference type="InterPro" id="IPR023408">
    <property type="entry name" value="MscS_beta-dom_sf"/>
</dbReference>
<dbReference type="FunFam" id="2.30.30.60:FF:000001">
    <property type="entry name" value="MscS Mechanosensitive ion channel"/>
    <property type="match status" value="1"/>
</dbReference>
<dbReference type="GO" id="GO:0005886">
    <property type="term" value="C:plasma membrane"/>
    <property type="evidence" value="ECO:0007669"/>
    <property type="project" value="UniProtKB-SubCell"/>
</dbReference>
<evidence type="ECO:0000256" key="5">
    <source>
        <dbReference type="ARBA" id="ARBA00022989"/>
    </source>
</evidence>
<keyword evidence="3" id="KW-1003">Cell membrane</keyword>
<dbReference type="InterPro" id="IPR052702">
    <property type="entry name" value="MscS-like_channel"/>
</dbReference>
<reference evidence="14 15" key="1">
    <citation type="submission" date="2019-02" db="EMBL/GenBank/DDBJ databases">
        <title>Deep-cultivation of Planctomycetes and their phenomic and genomic characterization uncovers novel biology.</title>
        <authorList>
            <person name="Wiegand S."/>
            <person name="Jogler M."/>
            <person name="Boedeker C."/>
            <person name="Pinto D."/>
            <person name="Vollmers J."/>
            <person name="Rivas-Marin E."/>
            <person name="Kohn T."/>
            <person name="Peeters S.H."/>
            <person name="Heuer A."/>
            <person name="Rast P."/>
            <person name="Oberbeckmann S."/>
            <person name="Bunk B."/>
            <person name="Jeske O."/>
            <person name="Meyerdierks A."/>
            <person name="Storesund J.E."/>
            <person name="Kallscheuer N."/>
            <person name="Luecker S."/>
            <person name="Lage O.M."/>
            <person name="Pohl T."/>
            <person name="Merkel B.J."/>
            <person name="Hornburger P."/>
            <person name="Mueller R.-W."/>
            <person name="Bruemmer F."/>
            <person name="Labrenz M."/>
            <person name="Spormann A.M."/>
            <person name="Op Den Camp H."/>
            <person name="Overmann J."/>
            <person name="Amann R."/>
            <person name="Jetten M.S.M."/>
            <person name="Mascher T."/>
            <person name="Medema M.H."/>
            <person name="Devos D.P."/>
            <person name="Kaster A.-K."/>
            <person name="Ovreas L."/>
            <person name="Rohde M."/>
            <person name="Galperin M.Y."/>
            <person name="Jogler C."/>
        </authorList>
    </citation>
    <scope>NUCLEOTIDE SEQUENCE [LARGE SCALE GENOMIC DNA]</scope>
    <source>
        <strain evidence="14 15">Pla111</strain>
    </source>
</reference>
<evidence type="ECO:0000256" key="2">
    <source>
        <dbReference type="ARBA" id="ARBA00008017"/>
    </source>
</evidence>
<evidence type="ECO:0000256" key="3">
    <source>
        <dbReference type="ARBA" id="ARBA00022475"/>
    </source>
</evidence>